<evidence type="ECO:0000313" key="2">
    <source>
        <dbReference type="EMBL" id="MCK7613602.1"/>
    </source>
</evidence>
<keyword evidence="3" id="KW-1185">Reference proteome</keyword>
<proteinExistence type="predicted"/>
<feature type="region of interest" description="Disordered" evidence="1">
    <location>
        <begin position="149"/>
        <end position="179"/>
    </location>
</feature>
<evidence type="ECO:0000256" key="1">
    <source>
        <dbReference type="SAM" id="MobiDB-lite"/>
    </source>
</evidence>
<sequence>MSKPKEGPCLRPWPTRQARTKACDDFCAHLAAGYSIDSFPEADRKTIRYYAEQFPDDFPAHRLEEAARRGLLVWEQIGKQGASGELPKFNASAWSLTMKNRAGRRDRSELETWNVLGGVGEAAELDALKPRSCEQIALAVMELFSRGDWAVDDDNSRNTPGDYREDGAAQARRPAEEAG</sequence>
<accession>A0ABT0GX20</accession>
<evidence type="ECO:0000313" key="3">
    <source>
        <dbReference type="Proteomes" id="UP001431221"/>
    </source>
</evidence>
<dbReference type="EMBL" id="JALNMJ010000010">
    <property type="protein sequence ID" value="MCK7613602.1"/>
    <property type="molecule type" value="Genomic_DNA"/>
</dbReference>
<dbReference type="RefSeq" id="WP_248155634.1">
    <property type="nucleotide sequence ID" value="NZ_JALNMJ010000010.1"/>
</dbReference>
<gene>
    <name evidence="2" type="ORF">M0H32_15620</name>
</gene>
<feature type="compositionally biased region" description="Basic and acidic residues" evidence="1">
    <location>
        <begin position="162"/>
        <end position="179"/>
    </location>
</feature>
<reference evidence="2" key="1">
    <citation type="submission" date="2022-04" db="EMBL/GenBank/DDBJ databases">
        <title>Roseibium sp. CAU 1639 isolated from mud.</title>
        <authorList>
            <person name="Kim W."/>
        </authorList>
    </citation>
    <scope>NUCLEOTIDE SEQUENCE</scope>
    <source>
        <strain evidence="2">CAU 1639</strain>
    </source>
</reference>
<dbReference type="Proteomes" id="UP001431221">
    <property type="component" value="Unassembled WGS sequence"/>
</dbReference>
<name>A0ABT0GX20_9HYPH</name>
<comment type="caution">
    <text evidence="2">The sequence shown here is derived from an EMBL/GenBank/DDBJ whole genome shotgun (WGS) entry which is preliminary data.</text>
</comment>
<organism evidence="2 3">
    <name type="scientific">Roseibium sediminicola</name>
    <dbReference type="NCBI Taxonomy" id="2933272"/>
    <lineage>
        <taxon>Bacteria</taxon>
        <taxon>Pseudomonadati</taxon>
        <taxon>Pseudomonadota</taxon>
        <taxon>Alphaproteobacteria</taxon>
        <taxon>Hyphomicrobiales</taxon>
        <taxon>Stappiaceae</taxon>
        <taxon>Roseibium</taxon>
    </lineage>
</organism>
<protein>
    <submittedName>
        <fullName evidence="2">Uncharacterized protein</fullName>
    </submittedName>
</protein>